<protein>
    <submittedName>
        <fullName evidence="1">Uncharacterized protein</fullName>
    </submittedName>
</protein>
<dbReference type="EMBL" id="JAHHHV010000046">
    <property type="protein sequence ID" value="MBW4465522.1"/>
    <property type="molecule type" value="Genomic_DNA"/>
</dbReference>
<comment type="caution">
    <text evidence="1">The sequence shown here is derived from an EMBL/GenBank/DDBJ whole genome shotgun (WGS) entry which is preliminary data.</text>
</comment>
<reference evidence="1" key="1">
    <citation type="submission" date="2021-05" db="EMBL/GenBank/DDBJ databases">
        <authorList>
            <person name="Pietrasiak N."/>
            <person name="Ward R."/>
            <person name="Stajich J.E."/>
            <person name="Kurbessoian T."/>
        </authorList>
    </citation>
    <scope>NUCLEOTIDE SEQUENCE</scope>
    <source>
        <strain evidence="1">GSE-TBD4-15B</strain>
    </source>
</reference>
<dbReference type="Proteomes" id="UP000707356">
    <property type="component" value="Unassembled WGS sequence"/>
</dbReference>
<accession>A0A951PA21</accession>
<organism evidence="1 2">
    <name type="scientific">Pegethrix bostrychoides GSE-TBD4-15B</name>
    <dbReference type="NCBI Taxonomy" id="2839662"/>
    <lineage>
        <taxon>Bacteria</taxon>
        <taxon>Bacillati</taxon>
        <taxon>Cyanobacteriota</taxon>
        <taxon>Cyanophyceae</taxon>
        <taxon>Oculatellales</taxon>
        <taxon>Oculatellaceae</taxon>
        <taxon>Pegethrix</taxon>
    </lineage>
</organism>
<name>A0A951PA21_9CYAN</name>
<sequence>MQDYFEESEFILEQVQFKYSGKRYKARGVMSWNPEAGFHVEAPLDLQSLPDAEEVGFGRFKIISKKDTTSIKLFLSDGRRAIAPSIPLIDRYDVISENRLSINFSRAIFLTKYPYSPAGLFHSNCETDMVVRPSLKP</sequence>
<evidence type="ECO:0000313" key="1">
    <source>
        <dbReference type="EMBL" id="MBW4465522.1"/>
    </source>
</evidence>
<evidence type="ECO:0000313" key="2">
    <source>
        <dbReference type="Proteomes" id="UP000707356"/>
    </source>
</evidence>
<gene>
    <name evidence="1" type="ORF">KME07_08785</name>
</gene>
<reference evidence="1" key="2">
    <citation type="journal article" date="2022" name="Microbiol. Resour. Announc.">
        <title>Metagenome Sequencing to Explore Phylogenomics of Terrestrial Cyanobacteria.</title>
        <authorList>
            <person name="Ward R.D."/>
            <person name="Stajich J.E."/>
            <person name="Johansen J.R."/>
            <person name="Huntemann M."/>
            <person name="Clum A."/>
            <person name="Foster B."/>
            <person name="Foster B."/>
            <person name="Roux S."/>
            <person name="Palaniappan K."/>
            <person name="Varghese N."/>
            <person name="Mukherjee S."/>
            <person name="Reddy T.B.K."/>
            <person name="Daum C."/>
            <person name="Copeland A."/>
            <person name="Chen I.A."/>
            <person name="Ivanova N.N."/>
            <person name="Kyrpides N.C."/>
            <person name="Shapiro N."/>
            <person name="Eloe-Fadrosh E.A."/>
            <person name="Pietrasiak N."/>
        </authorList>
    </citation>
    <scope>NUCLEOTIDE SEQUENCE</scope>
    <source>
        <strain evidence="1">GSE-TBD4-15B</strain>
    </source>
</reference>
<proteinExistence type="predicted"/>
<dbReference type="AlphaFoldDB" id="A0A951PA21"/>